<gene>
    <name evidence="2" type="primary">tssJ</name>
    <name evidence="2" type="ORF">VSR33_14680</name>
</gene>
<sequence length="183" mass="19413">MNHGGTMRIFSVVATAGLCLVLSACGAWQSASDGTASAYNAVFHKTVKTLNVDLSARSSLNSTSGNQPFSVAVRIYQLKDRKGFDAASYDDLLNDDRSVLAQDLQDMASVVVAPGGAVNVTQPMKPDAEYVAVVAFFRDATASTSWRRVFAKKKLSADDPLKLELVGNDLVAAGDTQKARPAP</sequence>
<evidence type="ECO:0000313" key="2">
    <source>
        <dbReference type="EMBL" id="MEM5448727.1"/>
    </source>
</evidence>
<feature type="chain" id="PRO_5045098798" evidence="1">
    <location>
        <begin position="27"/>
        <end position="183"/>
    </location>
</feature>
<dbReference type="PANTHER" id="PTHR37625:SF4">
    <property type="entry name" value="OUTER MEMBRANE LIPOPROTEIN"/>
    <property type="match status" value="1"/>
</dbReference>
<keyword evidence="1" id="KW-0732">Signal</keyword>
<dbReference type="InterPro" id="IPR038706">
    <property type="entry name" value="Type_VI_SciN-like_sf"/>
</dbReference>
<accession>A0ABU9SBI6</accession>
<dbReference type="InterPro" id="IPR017734">
    <property type="entry name" value="T6SS_SciN"/>
</dbReference>
<dbReference type="Proteomes" id="UP001390669">
    <property type="component" value="Unassembled WGS sequence"/>
</dbReference>
<protein>
    <submittedName>
        <fullName evidence="2">Type VI secretion system lipoprotein TssJ</fullName>
    </submittedName>
</protein>
<dbReference type="RefSeq" id="WP_406952375.1">
    <property type="nucleotide sequence ID" value="NZ_JAYMRW010000005.1"/>
</dbReference>
<evidence type="ECO:0000256" key="1">
    <source>
        <dbReference type="SAM" id="SignalP"/>
    </source>
</evidence>
<dbReference type="EMBL" id="JAYMRW010000005">
    <property type="protein sequence ID" value="MEM5448727.1"/>
    <property type="molecule type" value="Genomic_DNA"/>
</dbReference>
<dbReference type="Gene3D" id="2.60.40.4150">
    <property type="entry name" value="Type VI secretion system, lipoprotein SciN"/>
    <property type="match status" value="1"/>
</dbReference>
<organism evidence="2 3">
    <name type="scientific">Paraburkholderia guartelaensis</name>
    <dbReference type="NCBI Taxonomy" id="2546446"/>
    <lineage>
        <taxon>Bacteria</taxon>
        <taxon>Pseudomonadati</taxon>
        <taxon>Pseudomonadota</taxon>
        <taxon>Betaproteobacteria</taxon>
        <taxon>Burkholderiales</taxon>
        <taxon>Burkholderiaceae</taxon>
        <taxon>Paraburkholderia</taxon>
    </lineage>
</organism>
<comment type="caution">
    <text evidence="2">The sequence shown here is derived from an EMBL/GenBank/DDBJ whole genome shotgun (WGS) entry which is preliminary data.</text>
</comment>
<dbReference type="PANTHER" id="PTHR37625">
    <property type="entry name" value="OUTER MEMBRANE LIPOPROTEIN-RELATED"/>
    <property type="match status" value="1"/>
</dbReference>
<dbReference type="Pfam" id="PF12790">
    <property type="entry name" value="T6SS-SciN"/>
    <property type="match status" value="1"/>
</dbReference>
<keyword evidence="3" id="KW-1185">Reference proteome</keyword>
<evidence type="ECO:0000313" key="3">
    <source>
        <dbReference type="Proteomes" id="UP001390669"/>
    </source>
</evidence>
<reference evidence="2 3" key="1">
    <citation type="submission" date="2024-01" db="EMBL/GenBank/DDBJ databases">
        <title>The diversity of rhizobia nodulating Mimosa spp. in eleven states of Brazil covering several biomes is determined by host plant, location, and edaphic factors.</title>
        <authorList>
            <person name="Rouws L."/>
            <person name="Barauna A."/>
            <person name="Beukes C."/>
            <person name="De Faria S.M."/>
            <person name="Gross E."/>
            <person name="Dos Reis Junior F.B."/>
            <person name="Simon M."/>
            <person name="Maluk M."/>
            <person name="Odee D.W."/>
            <person name="Kenicer G."/>
            <person name="Young J.P.W."/>
            <person name="Reis V.M."/>
            <person name="Zilli J."/>
            <person name="James E.K."/>
        </authorList>
    </citation>
    <scope>NUCLEOTIDE SEQUENCE [LARGE SCALE GENOMIC DNA]</scope>
    <source>
        <strain evidence="2 3">JPY164</strain>
    </source>
</reference>
<name>A0ABU9SBI6_9BURK</name>
<proteinExistence type="predicted"/>
<feature type="signal peptide" evidence="1">
    <location>
        <begin position="1"/>
        <end position="26"/>
    </location>
</feature>
<keyword evidence="2" id="KW-0449">Lipoprotein</keyword>
<dbReference type="NCBIfam" id="TIGR03352">
    <property type="entry name" value="VI_chp_3"/>
    <property type="match status" value="1"/>
</dbReference>